<gene>
    <name evidence="2" type="ORF">DIZ79_06080</name>
</gene>
<dbReference type="SUPFAM" id="SSF53098">
    <property type="entry name" value="Ribonuclease H-like"/>
    <property type="match status" value="1"/>
</dbReference>
<dbReference type="EMBL" id="QFXD01000115">
    <property type="protein sequence ID" value="RDH91451.1"/>
    <property type="molecule type" value="Genomic_DNA"/>
</dbReference>
<feature type="domain" description="Integrase catalytic" evidence="1">
    <location>
        <begin position="1"/>
        <end position="137"/>
    </location>
</feature>
<dbReference type="InterPro" id="IPR036397">
    <property type="entry name" value="RNaseH_sf"/>
</dbReference>
<protein>
    <recommendedName>
        <fullName evidence="1">Integrase catalytic domain-containing protein</fullName>
    </recommendedName>
</protein>
<comment type="caution">
    <text evidence="2">The sequence shown here is derived from an EMBL/GenBank/DDBJ whole genome shotgun (WGS) entry which is preliminary data.</text>
</comment>
<dbReference type="Pfam" id="PF00665">
    <property type="entry name" value="rve"/>
    <property type="match status" value="1"/>
</dbReference>
<dbReference type="GO" id="GO:0003676">
    <property type="term" value="F:nucleic acid binding"/>
    <property type="evidence" value="ECO:0007669"/>
    <property type="project" value="InterPro"/>
</dbReference>
<dbReference type="InterPro" id="IPR012337">
    <property type="entry name" value="RNaseH-like_sf"/>
</dbReference>
<accession>A0A370DYL9</accession>
<feature type="non-terminal residue" evidence="2">
    <location>
        <position position="1"/>
    </location>
</feature>
<dbReference type="Proteomes" id="UP000255508">
    <property type="component" value="Unassembled WGS sequence"/>
</dbReference>
<evidence type="ECO:0000313" key="3">
    <source>
        <dbReference type="Proteomes" id="UP000255508"/>
    </source>
</evidence>
<dbReference type="GO" id="GO:0015074">
    <property type="term" value="P:DNA integration"/>
    <property type="evidence" value="ECO:0007669"/>
    <property type="project" value="InterPro"/>
</dbReference>
<dbReference type="InterPro" id="IPR050951">
    <property type="entry name" value="Retrovirus_Pol_polyprotein"/>
</dbReference>
<dbReference type="PANTHER" id="PTHR37984:SF11">
    <property type="entry name" value="INTEGRASE CATALYTIC DOMAIN-CONTAINING PROTEIN"/>
    <property type="match status" value="1"/>
</dbReference>
<evidence type="ECO:0000259" key="1">
    <source>
        <dbReference type="PROSITE" id="PS50994"/>
    </source>
</evidence>
<dbReference type="InterPro" id="IPR001584">
    <property type="entry name" value="Integrase_cat-core"/>
</dbReference>
<evidence type="ECO:0000313" key="2">
    <source>
        <dbReference type="EMBL" id="RDH91451.1"/>
    </source>
</evidence>
<name>A0A370DYL9_9GAMM</name>
<dbReference type="Gene3D" id="3.30.420.10">
    <property type="entry name" value="Ribonuclease H-like superfamily/Ribonuclease H"/>
    <property type="match status" value="1"/>
</dbReference>
<reference evidence="2 3" key="1">
    <citation type="journal article" date="2018" name="ISME J.">
        <title>Endosymbiont genomes yield clues of tubeworm success.</title>
        <authorList>
            <person name="Li Y."/>
            <person name="Liles M.R."/>
            <person name="Halanych K.M."/>
        </authorList>
    </citation>
    <scope>NUCLEOTIDE SEQUENCE [LARGE SCALE GENOMIC DNA]</scope>
    <source>
        <strain evidence="2">A1422</strain>
    </source>
</reference>
<feature type="non-terminal residue" evidence="2">
    <location>
        <position position="257"/>
    </location>
</feature>
<organism evidence="2 3">
    <name type="scientific">endosymbiont of Lamellibrachia luymesi</name>
    <dbReference type="NCBI Taxonomy" id="2200907"/>
    <lineage>
        <taxon>Bacteria</taxon>
        <taxon>Pseudomonadati</taxon>
        <taxon>Pseudomonadota</taxon>
        <taxon>Gammaproteobacteria</taxon>
        <taxon>sulfur-oxidizing symbionts</taxon>
    </lineage>
</organism>
<proteinExistence type="predicted"/>
<sequence length="257" mass="29298">PTGEYLLCVTDEYSRYPVVHVTRSTSAETVMPIMESIFAMFGYPETIKSDNGPPFQSNAWSQFLQSCGVRHRKITPLWPMANAQVENFNKPMMKAVRSAIIQHRNWRRELQQFLRNYRSTPHSSTLFTPHRLLFGREPRTKLPELPTLQSVHPEDEVVRRQDARAKARMKEYSDERAHASHANLQMGEVVLVQQPRVNKLSTPFAPTPLIVSAMKGPMVTAVRGDGSTVTRNVSKFRRVRGLSPDEIARHHPEDTAA</sequence>
<dbReference type="FunFam" id="3.30.420.10:FF:000063">
    <property type="entry name" value="Retrovirus-related Pol polyprotein from transposon 297-like Protein"/>
    <property type="match status" value="1"/>
</dbReference>
<dbReference type="PANTHER" id="PTHR37984">
    <property type="entry name" value="PROTEIN CBG26694"/>
    <property type="match status" value="1"/>
</dbReference>
<dbReference type="PROSITE" id="PS50994">
    <property type="entry name" value="INTEGRASE"/>
    <property type="match status" value="1"/>
</dbReference>
<dbReference type="AlphaFoldDB" id="A0A370DYL9"/>